<dbReference type="InterPro" id="IPR005170">
    <property type="entry name" value="Transptr-assoc_dom"/>
</dbReference>
<dbReference type="InterPro" id="IPR016169">
    <property type="entry name" value="FAD-bd_PCMH_sub2"/>
</dbReference>
<dbReference type="PROSITE" id="PS51371">
    <property type="entry name" value="CBS"/>
    <property type="match status" value="2"/>
</dbReference>
<dbReference type="PROSITE" id="PS51846">
    <property type="entry name" value="CNNM"/>
    <property type="match status" value="1"/>
</dbReference>
<dbReference type="GO" id="GO:0005886">
    <property type="term" value="C:plasma membrane"/>
    <property type="evidence" value="ECO:0007669"/>
    <property type="project" value="UniProtKB-SubCell"/>
</dbReference>
<dbReference type="SUPFAM" id="SSF54631">
    <property type="entry name" value="CBS-domain pair"/>
    <property type="match status" value="1"/>
</dbReference>
<dbReference type="SUPFAM" id="SSF56176">
    <property type="entry name" value="FAD-binding/transporter-associated domain-like"/>
    <property type="match status" value="1"/>
</dbReference>
<evidence type="ECO:0000256" key="11">
    <source>
        <dbReference type="SAM" id="Phobius"/>
    </source>
</evidence>
<dbReference type="SMART" id="SM00116">
    <property type="entry name" value="CBS"/>
    <property type="match status" value="2"/>
</dbReference>
<evidence type="ECO:0000313" key="15">
    <source>
        <dbReference type="Proteomes" id="UP000181976"/>
    </source>
</evidence>
<dbReference type="InterPro" id="IPR000644">
    <property type="entry name" value="CBS_dom"/>
</dbReference>
<dbReference type="InterPro" id="IPR002550">
    <property type="entry name" value="CNNM"/>
</dbReference>
<evidence type="ECO:0000256" key="2">
    <source>
        <dbReference type="ARBA" id="ARBA00006337"/>
    </source>
</evidence>
<dbReference type="Gene3D" id="3.10.580.10">
    <property type="entry name" value="CBS-domain"/>
    <property type="match status" value="1"/>
</dbReference>
<dbReference type="FunFam" id="3.10.580.10:FF:000002">
    <property type="entry name" value="Magnesium/cobalt efflux protein CorC"/>
    <property type="match status" value="1"/>
</dbReference>
<keyword evidence="6 10" id="KW-1133">Transmembrane helix</keyword>
<feature type="domain" description="CNNM transmembrane" evidence="13">
    <location>
        <begin position="22"/>
        <end position="210"/>
    </location>
</feature>
<evidence type="ECO:0000256" key="5">
    <source>
        <dbReference type="ARBA" id="ARBA00022737"/>
    </source>
</evidence>
<dbReference type="eggNOG" id="COG1253">
    <property type="taxonomic scope" value="Bacteria"/>
</dbReference>
<evidence type="ECO:0000259" key="12">
    <source>
        <dbReference type="PROSITE" id="PS51371"/>
    </source>
</evidence>
<keyword evidence="4 10" id="KW-0812">Transmembrane</keyword>
<proteinExistence type="inferred from homology"/>
<dbReference type="NCBIfam" id="TIGR03520">
    <property type="entry name" value="GldE"/>
    <property type="match status" value="1"/>
</dbReference>
<feature type="transmembrane region" description="Helical" evidence="11">
    <location>
        <begin position="26"/>
        <end position="53"/>
    </location>
</feature>
<keyword evidence="3" id="KW-1003">Cell membrane</keyword>
<protein>
    <submittedName>
        <fullName evidence="14">Gliding motility-associated protein GldE</fullName>
    </submittedName>
</protein>
<dbReference type="InterPro" id="IPR044751">
    <property type="entry name" value="Ion_transp-like_CBS"/>
</dbReference>
<accession>A0A1I1YVX4</accession>
<name>A0A1I1YVX4_9BACT</name>
<dbReference type="InParanoid" id="A0A1I1YVX4"/>
<dbReference type="InterPro" id="IPR019862">
    <property type="entry name" value="Motility-assoc_prot_GldE"/>
</dbReference>
<evidence type="ECO:0000256" key="1">
    <source>
        <dbReference type="ARBA" id="ARBA00004651"/>
    </source>
</evidence>
<dbReference type="PANTHER" id="PTHR22777">
    <property type="entry name" value="HEMOLYSIN-RELATED"/>
    <property type="match status" value="1"/>
</dbReference>
<evidence type="ECO:0000256" key="10">
    <source>
        <dbReference type="PROSITE-ProRule" id="PRU01193"/>
    </source>
</evidence>
<comment type="subcellular location">
    <subcellularLocation>
        <location evidence="1">Cell membrane</location>
        <topology evidence="1">Multi-pass membrane protein</topology>
    </subcellularLocation>
</comment>
<dbReference type="Pfam" id="PF00571">
    <property type="entry name" value="CBS"/>
    <property type="match status" value="2"/>
</dbReference>
<dbReference type="EMBL" id="FONA01000008">
    <property type="protein sequence ID" value="SFE23716.1"/>
    <property type="molecule type" value="Genomic_DNA"/>
</dbReference>
<dbReference type="FunCoup" id="A0A1I1YVX4">
    <property type="interactions" value="97"/>
</dbReference>
<feature type="domain" description="CBS" evidence="12">
    <location>
        <begin position="291"/>
        <end position="348"/>
    </location>
</feature>
<keyword evidence="5" id="KW-0677">Repeat</keyword>
<evidence type="ECO:0000256" key="4">
    <source>
        <dbReference type="ARBA" id="ARBA00022692"/>
    </source>
</evidence>
<reference evidence="14 15" key="1">
    <citation type="submission" date="2016-10" db="EMBL/GenBank/DDBJ databases">
        <authorList>
            <person name="de Groot N.N."/>
        </authorList>
    </citation>
    <scope>NUCLEOTIDE SEQUENCE [LARGE SCALE GENOMIC DNA]</scope>
    <source>
        <strain evidence="14 15">DSM 19012</strain>
    </source>
</reference>
<gene>
    <name evidence="14" type="ORF">SAMN05444380_108143</name>
</gene>
<dbReference type="Gene3D" id="3.30.465.10">
    <property type="match status" value="1"/>
</dbReference>
<dbReference type="OrthoDB" id="9798188at2"/>
<feature type="transmembrane region" description="Helical" evidence="11">
    <location>
        <begin position="116"/>
        <end position="137"/>
    </location>
</feature>
<dbReference type="InterPro" id="IPR036318">
    <property type="entry name" value="FAD-bd_PCMH-like_sf"/>
</dbReference>
<comment type="similarity">
    <text evidence="2">Belongs to the UPF0053 family.</text>
</comment>
<evidence type="ECO:0000256" key="7">
    <source>
        <dbReference type="ARBA" id="ARBA00023122"/>
    </source>
</evidence>
<dbReference type="Pfam" id="PF01595">
    <property type="entry name" value="CNNM"/>
    <property type="match status" value="1"/>
</dbReference>
<dbReference type="Proteomes" id="UP000181976">
    <property type="component" value="Unassembled WGS sequence"/>
</dbReference>
<keyword evidence="7 9" id="KW-0129">CBS domain</keyword>
<dbReference type="InterPro" id="IPR046342">
    <property type="entry name" value="CBS_dom_sf"/>
</dbReference>
<dbReference type="CDD" id="cd04590">
    <property type="entry name" value="CBS_pair_CorC_HlyC_assoc"/>
    <property type="match status" value="1"/>
</dbReference>
<feature type="transmembrane region" description="Helical" evidence="11">
    <location>
        <begin position="81"/>
        <end position="104"/>
    </location>
</feature>
<organism evidence="14 15">
    <name type="scientific">Thermophagus xiamenensis</name>
    <dbReference type="NCBI Taxonomy" id="385682"/>
    <lineage>
        <taxon>Bacteria</taxon>
        <taxon>Pseudomonadati</taxon>
        <taxon>Bacteroidota</taxon>
        <taxon>Bacteroidia</taxon>
        <taxon>Marinilabiliales</taxon>
        <taxon>Marinilabiliaceae</taxon>
        <taxon>Thermophagus</taxon>
    </lineage>
</organism>
<dbReference type="RefSeq" id="WP_081474939.1">
    <property type="nucleotide sequence ID" value="NZ_AFSL01000026.1"/>
</dbReference>
<keyword evidence="8 10" id="KW-0472">Membrane</keyword>
<dbReference type="SMART" id="SM01091">
    <property type="entry name" value="CorC_HlyC"/>
    <property type="match status" value="1"/>
</dbReference>
<dbReference type="Pfam" id="PF03471">
    <property type="entry name" value="CorC_HlyC"/>
    <property type="match status" value="1"/>
</dbReference>
<dbReference type="AlphaFoldDB" id="A0A1I1YVX4"/>
<evidence type="ECO:0000256" key="8">
    <source>
        <dbReference type="ARBA" id="ARBA00023136"/>
    </source>
</evidence>
<dbReference type="STRING" id="385682.SAMN05444380_108143"/>
<evidence type="ECO:0000256" key="3">
    <source>
        <dbReference type="ARBA" id="ARBA00022475"/>
    </source>
</evidence>
<evidence type="ECO:0000256" key="9">
    <source>
        <dbReference type="PROSITE-ProRule" id="PRU00703"/>
    </source>
</evidence>
<dbReference type="PANTHER" id="PTHR22777:SF32">
    <property type="entry name" value="UPF0053 INNER MEMBRANE PROTEIN YFJD"/>
    <property type="match status" value="1"/>
</dbReference>
<dbReference type="GO" id="GO:0050660">
    <property type="term" value="F:flavin adenine dinucleotide binding"/>
    <property type="evidence" value="ECO:0007669"/>
    <property type="project" value="InterPro"/>
</dbReference>
<evidence type="ECO:0000259" key="13">
    <source>
        <dbReference type="PROSITE" id="PS51846"/>
    </source>
</evidence>
<sequence>METDLFLSHFPAVIANIVYHPPTTEIIVAIIATLLLLGGSAFVSGSEVAFFSLKPDDINYFRNENSKRSQQVINHLENPELLLATILILNNFINVGIVILSAYISTGLLSFGDNTTLKFIFDVVIITSIILFFGEIFPKVLAGHSPRKFATTASSILKTAVKVLKPLSMLLVKSSEYVKNKAAQKINNLSLDDISDALDLTGDEVFEEKEILKSIVNFGNINAGEIMTARVDVTDLEIKNDFNKVLSVIVESGYSRIPVFEETPDNVKGILYVKDLLPYLGQDNTFNWQKLIRPAYYVPETKRINDLLTEFQANKIHMAIVVDEYGGTSGIITLEDILEEIVGEISDELDEEEDFFSVLPDGSLAFEGKTLLKDFFRITGLDEHVFDKVKGEAETLAGLLLEIKGVIPEKHEIIEIGPYKFNILAADKRRIKKIKFVQKGKS</sequence>
<keyword evidence="15" id="KW-1185">Reference proteome</keyword>
<evidence type="ECO:0000256" key="6">
    <source>
        <dbReference type="ARBA" id="ARBA00022989"/>
    </source>
</evidence>
<feature type="domain" description="CBS" evidence="12">
    <location>
        <begin position="227"/>
        <end position="286"/>
    </location>
</feature>
<evidence type="ECO:0000313" key="14">
    <source>
        <dbReference type="EMBL" id="SFE23716.1"/>
    </source>
</evidence>